<keyword evidence="10" id="KW-1185">Reference proteome</keyword>
<dbReference type="Gene3D" id="3.40.30.10">
    <property type="entry name" value="Glutaredoxin"/>
    <property type="match status" value="1"/>
</dbReference>
<accession>A0A7L0CWE3</accession>
<gene>
    <name evidence="9" type="primary">Ubxn4</name>
    <name evidence="9" type="ORF">ROSBEN_R11369</name>
</gene>
<feature type="domain" description="UBX" evidence="8">
    <location>
        <begin position="316"/>
        <end position="394"/>
    </location>
</feature>
<feature type="compositionally biased region" description="Polar residues" evidence="7">
    <location>
        <begin position="501"/>
        <end position="511"/>
    </location>
</feature>
<dbReference type="GO" id="GO:0036503">
    <property type="term" value="P:ERAD pathway"/>
    <property type="evidence" value="ECO:0007669"/>
    <property type="project" value="TreeGrafter"/>
</dbReference>
<feature type="non-terminal residue" evidence="9">
    <location>
        <position position="511"/>
    </location>
</feature>
<feature type="non-terminal residue" evidence="9">
    <location>
        <position position="1"/>
    </location>
</feature>
<dbReference type="SUPFAM" id="SSF52833">
    <property type="entry name" value="Thioredoxin-like"/>
    <property type="match status" value="1"/>
</dbReference>
<dbReference type="SMART" id="SM00166">
    <property type="entry name" value="UBX"/>
    <property type="match status" value="1"/>
</dbReference>
<feature type="compositionally biased region" description="Basic and acidic residues" evidence="7">
    <location>
        <begin position="198"/>
        <end position="233"/>
    </location>
</feature>
<evidence type="ECO:0000256" key="3">
    <source>
        <dbReference type="ARBA" id="ARBA00038812"/>
    </source>
</evidence>
<comment type="caution">
    <text evidence="9">The sequence shown here is derived from an EMBL/GenBank/DDBJ whole genome shotgun (WGS) entry which is preliminary data.</text>
</comment>
<dbReference type="GO" id="GO:0006986">
    <property type="term" value="P:response to unfolded protein"/>
    <property type="evidence" value="ECO:0007669"/>
    <property type="project" value="UniProtKB-KW"/>
</dbReference>
<dbReference type="InterPro" id="IPR036249">
    <property type="entry name" value="Thioredoxin-like_sf"/>
</dbReference>
<dbReference type="AlphaFoldDB" id="A0A7L0CWE3"/>
<feature type="compositionally biased region" description="Basic and acidic residues" evidence="7">
    <location>
        <begin position="475"/>
        <end position="494"/>
    </location>
</feature>
<comment type="subcellular location">
    <subcellularLocation>
        <location evidence="1">Endoplasmic reticulum membrane</location>
        <topology evidence="1">Peripheral membrane protein</topology>
    </subcellularLocation>
</comment>
<dbReference type="PROSITE" id="PS50033">
    <property type="entry name" value="UBX"/>
    <property type="match status" value="1"/>
</dbReference>
<keyword evidence="2" id="KW-0834">Unfolded protein response</keyword>
<comment type="subunit">
    <text evidence="3">Directly interacts with VCP. Interacts with UBQLN1. Forms a complex with VCP and UBQLN1.</text>
</comment>
<organism evidence="9 10">
    <name type="scientific">Rostratula benghalensis</name>
    <name type="common">greater painted-snipe</name>
    <dbReference type="NCBI Taxonomy" id="118793"/>
    <lineage>
        <taxon>Eukaryota</taxon>
        <taxon>Metazoa</taxon>
        <taxon>Chordata</taxon>
        <taxon>Craniata</taxon>
        <taxon>Vertebrata</taxon>
        <taxon>Euteleostomi</taxon>
        <taxon>Archelosauria</taxon>
        <taxon>Archosauria</taxon>
        <taxon>Dinosauria</taxon>
        <taxon>Saurischia</taxon>
        <taxon>Theropoda</taxon>
        <taxon>Coelurosauria</taxon>
        <taxon>Aves</taxon>
        <taxon>Neognathae</taxon>
        <taxon>Neoaves</taxon>
        <taxon>Charadriiformes</taxon>
        <taxon>Rostratulidae</taxon>
        <taxon>Rostratula</taxon>
    </lineage>
</organism>
<reference evidence="9 10" key="1">
    <citation type="submission" date="2019-09" db="EMBL/GenBank/DDBJ databases">
        <title>Bird 10,000 Genomes (B10K) Project - Family phase.</title>
        <authorList>
            <person name="Zhang G."/>
        </authorList>
    </citation>
    <scope>NUCLEOTIDE SEQUENCE [LARGE SCALE GENOMIC DNA]</scope>
    <source>
        <strain evidence="9">B10K-DU-006-20</strain>
        <tissue evidence="9">Mixed tissue sample</tissue>
    </source>
</reference>
<feature type="region of interest" description="Disordered" evidence="7">
    <location>
        <begin position="440"/>
        <end position="511"/>
    </location>
</feature>
<comment type="function">
    <text evidence="6">Involved in endoplasmic reticulum-associated protein degradation (ERAD). Acts as a platform to recruit both UBQLN1 and VCP to the ER during ERAD.</text>
</comment>
<evidence type="ECO:0000256" key="6">
    <source>
        <dbReference type="ARBA" id="ARBA00046062"/>
    </source>
</evidence>
<dbReference type="Pfam" id="PF00789">
    <property type="entry name" value="UBX"/>
    <property type="match status" value="1"/>
</dbReference>
<name>A0A7L0CWE3_9CHAR</name>
<evidence type="ECO:0000256" key="4">
    <source>
        <dbReference type="ARBA" id="ARBA00040925"/>
    </source>
</evidence>
<dbReference type="EMBL" id="VXAI01000068">
    <property type="protein sequence ID" value="NXJ63708.1"/>
    <property type="molecule type" value="Genomic_DNA"/>
</dbReference>
<dbReference type="GO" id="GO:0005789">
    <property type="term" value="C:endoplasmic reticulum membrane"/>
    <property type="evidence" value="ECO:0007669"/>
    <property type="project" value="UniProtKB-SubCell"/>
</dbReference>
<feature type="region of interest" description="Disordered" evidence="7">
    <location>
        <begin position="114"/>
        <end position="233"/>
    </location>
</feature>
<protein>
    <recommendedName>
        <fullName evidence="4">UBX domain-containing protein 4</fullName>
    </recommendedName>
    <alternativeName>
        <fullName evidence="5">UBX domain-containing protein 2</fullName>
    </alternativeName>
</protein>
<evidence type="ECO:0000256" key="7">
    <source>
        <dbReference type="SAM" id="MobiDB-lite"/>
    </source>
</evidence>
<dbReference type="InterPro" id="IPR029071">
    <property type="entry name" value="Ubiquitin-like_domsf"/>
</dbReference>
<evidence type="ECO:0000259" key="8">
    <source>
        <dbReference type="PROSITE" id="PS50033"/>
    </source>
</evidence>
<evidence type="ECO:0000256" key="2">
    <source>
        <dbReference type="ARBA" id="ARBA00023230"/>
    </source>
</evidence>
<feature type="compositionally biased region" description="Low complexity" evidence="7">
    <location>
        <begin position="450"/>
        <end position="467"/>
    </location>
</feature>
<dbReference type="CDD" id="cd16117">
    <property type="entry name" value="UBX_UBXN4"/>
    <property type="match status" value="1"/>
</dbReference>
<dbReference type="Pfam" id="PF23187">
    <property type="entry name" value="UBX7_N"/>
    <property type="match status" value="1"/>
</dbReference>
<proteinExistence type="predicted"/>
<dbReference type="PANTHER" id="PTHR46424:SF1">
    <property type="entry name" value="UBX DOMAIN-CONTAINING PROTEIN 4"/>
    <property type="match status" value="1"/>
</dbReference>
<evidence type="ECO:0000256" key="5">
    <source>
        <dbReference type="ARBA" id="ARBA00041575"/>
    </source>
</evidence>
<evidence type="ECO:0000313" key="9">
    <source>
        <dbReference type="EMBL" id="NXJ63708.1"/>
    </source>
</evidence>
<feature type="compositionally biased region" description="Polar residues" evidence="7">
    <location>
        <begin position="155"/>
        <end position="191"/>
    </location>
</feature>
<evidence type="ECO:0000256" key="1">
    <source>
        <dbReference type="ARBA" id="ARBA00004406"/>
    </source>
</evidence>
<evidence type="ECO:0000313" key="10">
    <source>
        <dbReference type="Proteomes" id="UP000545435"/>
    </source>
</evidence>
<dbReference type="Proteomes" id="UP000545435">
    <property type="component" value="Unassembled WGS sequence"/>
</dbReference>
<dbReference type="InterPro" id="IPR001012">
    <property type="entry name" value="UBX_dom"/>
</dbReference>
<dbReference type="PANTHER" id="PTHR46424">
    <property type="entry name" value="UBX DOMAIN-CONTAINING PROTEIN 4"/>
    <property type="match status" value="1"/>
</dbReference>
<sequence length="511" mass="57034">MMWFGGSIPAAIAAAKQQSSVFVVFVSGEDEQSAEMAARWEDEKVTEAASDGFVAIKIDTKSEACLQFSQIYPVVCVPSSFFIGDNGIPLEVIAGSVSVEELVTRIHKVKQMHTVKGQPLENGNQPSAPCPPSRSDGAPESTQSRAAEFCESPESVMSETVRPSASSDGTNSGKASKEATNSSDEQVSDAQPVNDLTLKVERITKKLEERREEKRKEEEQKEIKKEIERRKTGKEMLEYKRRQEEELTKRMLEERNREKAEEKAARERIRQQIAMDRAERAARFAKSKEEAEAAKAAALQAKQAEIEARKEASQKERSAIARIQFRLPDGSSFTNQFPSEARLEEARQFAAQTVGNTYGNFSLATMFPRREFTKEDYGRKLLELELAPSASVVLLPAGRPATSVVQASGSDLWKFLGTILYPLLAVWRFISNFLFTSPPPSQSTVRTAHQQDNSSPSASSSAEQSRQAVRKRVVEKRGEDFKKEGKIYRLRTQDDGEDENNTWNGNSTQQM</sequence>
<dbReference type="SUPFAM" id="SSF54236">
    <property type="entry name" value="Ubiquitin-like"/>
    <property type="match status" value="1"/>
</dbReference>
<dbReference type="Gene3D" id="3.10.20.90">
    <property type="entry name" value="Phosphatidylinositol 3-kinase Catalytic Subunit, Chain A, domain 1"/>
    <property type="match status" value="1"/>
</dbReference>